<dbReference type="InterPro" id="IPR006268">
    <property type="entry name" value="DAHP_syn_2"/>
</dbReference>
<dbReference type="PANTHER" id="PTHR43018">
    <property type="entry name" value="PHOSPHO-2-DEHYDRO-3-DEOXYHEPTONATE ALDOLASE"/>
    <property type="match status" value="1"/>
</dbReference>
<dbReference type="Pfam" id="PF00793">
    <property type="entry name" value="DAHP_synth_1"/>
    <property type="match status" value="1"/>
</dbReference>
<dbReference type="AlphaFoldDB" id="A0A926DY95"/>
<dbReference type="Proteomes" id="UP000653127">
    <property type="component" value="Unassembled WGS sequence"/>
</dbReference>
<feature type="domain" description="DAHP synthetase I/KDSA" evidence="2">
    <location>
        <begin position="42"/>
        <end position="276"/>
    </location>
</feature>
<dbReference type="InterPro" id="IPR052899">
    <property type="entry name" value="Class-I_DAHP_synthase"/>
</dbReference>
<accession>A0A926DY95</accession>
<evidence type="ECO:0000256" key="1">
    <source>
        <dbReference type="ARBA" id="ARBA00022679"/>
    </source>
</evidence>
<dbReference type="NCBIfam" id="NF009239">
    <property type="entry name" value="PRK12595.1"/>
    <property type="match status" value="1"/>
</dbReference>
<name>A0A926DY95_9FIRM</name>
<dbReference type="NCBIfam" id="NF006421">
    <property type="entry name" value="PRK08673.1"/>
    <property type="match status" value="1"/>
</dbReference>
<evidence type="ECO:0000259" key="2">
    <source>
        <dbReference type="Pfam" id="PF00793"/>
    </source>
</evidence>
<evidence type="ECO:0000313" key="3">
    <source>
        <dbReference type="EMBL" id="MBC8545654.1"/>
    </source>
</evidence>
<comment type="caution">
    <text evidence="3">The sequence shown here is derived from an EMBL/GenBank/DDBJ whole genome shotgun (WGS) entry which is preliminary data.</text>
</comment>
<protein>
    <submittedName>
        <fullName evidence="3">Bifunctional 3-deoxy-7-phosphoheptulonate synthase/chorismate mutase</fullName>
    </submittedName>
</protein>
<proteinExistence type="predicted"/>
<dbReference type="InterPro" id="IPR006218">
    <property type="entry name" value="DAHP1/KDSA"/>
</dbReference>
<reference evidence="3" key="1">
    <citation type="submission" date="2020-08" db="EMBL/GenBank/DDBJ databases">
        <title>Genome public.</title>
        <authorList>
            <person name="Liu C."/>
            <person name="Sun Q."/>
        </authorList>
    </citation>
    <scope>NUCLEOTIDE SEQUENCE</scope>
    <source>
        <strain evidence="3">NSJ-31</strain>
    </source>
</reference>
<gene>
    <name evidence="3" type="ORF">H8711_01710</name>
</gene>
<dbReference type="GO" id="GO:0009073">
    <property type="term" value="P:aromatic amino acid family biosynthetic process"/>
    <property type="evidence" value="ECO:0007669"/>
    <property type="project" value="InterPro"/>
</dbReference>
<dbReference type="InterPro" id="IPR013785">
    <property type="entry name" value="Aldolase_TIM"/>
</dbReference>
<dbReference type="GO" id="GO:0016740">
    <property type="term" value="F:transferase activity"/>
    <property type="evidence" value="ECO:0007669"/>
    <property type="project" value="UniProtKB-KW"/>
</dbReference>
<dbReference type="SUPFAM" id="SSF51569">
    <property type="entry name" value="Aldolase"/>
    <property type="match status" value="1"/>
</dbReference>
<keyword evidence="1" id="KW-0808">Transferase</keyword>
<dbReference type="PANTHER" id="PTHR43018:SF1">
    <property type="entry name" value="PROTEIN AROA(G)"/>
    <property type="match status" value="1"/>
</dbReference>
<evidence type="ECO:0000313" key="4">
    <source>
        <dbReference type="Proteomes" id="UP000653127"/>
    </source>
</evidence>
<dbReference type="EMBL" id="JACRST010000001">
    <property type="protein sequence ID" value="MBC8545654.1"/>
    <property type="molecule type" value="Genomic_DNA"/>
</dbReference>
<keyword evidence="4" id="KW-1185">Reference proteome</keyword>
<sequence length="292" mass="32452">MEWKSTGWCGKGEVVLNGEKLLVQELAFPTINELFGLPKGKIIVAGPCAVESEKELDAVARSLKECGVRFLRGGAFKPRTSPYDFQGLGEEGMKIIDRVRRRYDMLAVSEIMDVRDIELGMRYTDVIQVGARNMQNFSLLKELGRIDFPVVLKRGMMTTVREFLLATEYIVSGGNQKVILCERGIRTFEDSTRNTLDIACIPLVKTQSSLPILVDLSHSLGRKDIALPVARAALACGADGLMLEVHNHPRDAKCDKAQQMDLTEFRTFLEQLNKREDDADVIAMEAVSTGGL</sequence>
<dbReference type="GO" id="GO:0016832">
    <property type="term" value="F:aldehyde-lyase activity"/>
    <property type="evidence" value="ECO:0007669"/>
    <property type="project" value="InterPro"/>
</dbReference>
<organism evidence="3 4">
    <name type="scientific">Ligaoa zhengdingensis</name>
    <dbReference type="NCBI Taxonomy" id="2763658"/>
    <lineage>
        <taxon>Bacteria</taxon>
        <taxon>Bacillati</taxon>
        <taxon>Bacillota</taxon>
        <taxon>Clostridia</taxon>
        <taxon>Eubacteriales</taxon>
        <taxon>Oscillospiraceae</taxon>
        <taxon>Ligaoa</taxon>
    </lineage>
</organism>
<dbReference type="Gene3D" id="3.20.20.70">
    <property type="entry name" value="Aldolase class I"/>
    <property type="match status" value="1"/>
</dbReference>
<dbReference type="NCBIfam" id="TIGR01361">
    <property type="entry name" value="DAHP_synth_Bsub"/>
    <property type="match status" value="1"/>
</dbReference>